<organism evidence="3 4">
    <name type="scientific">Echinops telfairi</name>
    <name type="common">Lesser hedgehog tenrec</name>
    <dbReference type="NCBI Taxonomy" id="9371"/>
    <lineage>
        <taxon>Eukaryota</taxon>
        <taxon>Metazoa</taxon>
        <taxon>Chordata</taxon>
        <taxon>Craniata</taxon>
        <taxon>Vertebrata</taxon>
        <taxon>Euteleostomi</taxon>
        <taxon>Mammalia</taxon>
        <taxon>Eutheria</taxon>
        <taxon>Afrotheria</taxon>
        <taxon>Tenrecidae</taxon>
        <taxon>Tenrecinae</taxon>
        <taxon>Echinops</taxon>
    </lineage>
</organism>
<dbReference type="InterPro" id="IPR032771">
    <property type="entry name" value="DUF4527"/>
</dbReference>
<feature type="coiled-coil region" evidence="1">
    <location>
        <begin position="459"/>
        <end position="486"/>
    </location>
</feature>
<feature type="coiled-coil region" evidence="1">
    <location>
        <begin position="275"/>
        <end position="380"/>
    </location>
</feature>
<keyword evidence="1" id="KW-0175">Coiled coil</keyword>
<reference evidence="4" key="1">
    <citation type="submission" date="2025-08" db="UniProtKB">
        <authorList>
            <consortium name="RefSeq"/>
        </authorList>
    </citation>
    <scope>IDENTIFICATION</scope>
</reference>
<evidence type="ECO:0000313" key="4">
    <source>
        <dbReference type="RefSeq" id="XP_030741286.1"/>
    </source>
</evidence>
<feature type="compositionally biased region" description="Basic and acidic residues" evidence="2">
    <location>
        <begin position="60"/>
        <end position="72"/>
    </location>
</feature>
<dbReference type="GeneID" id="115869480"/>
<gene>
    <name evidence="4" type="primary">CUNH4orf50</name>
</gene>
<dbReference type="PANTHER" id="PTHR36866:SF1">
    <property type="entry name" value="GENE 1043-RELATED"/>
    <property type="match status" value="1"/>
</dbReference>
<dbReference type="RefSeq" id="XP_030741286.1">
    <property type="nucleotide sequence ID" value="XM_030885426.1"/>
</dbReference>
<sequence length="882" mass="96487">MCIAYEVAPVETVLLLGDHQTSGLPAEEKLEPSSILHGLKPKHLLGQTPITSLPHRHQLEPPGRRLGQEHQAEATSCPPATPGSGAACRMDTQGSTEKSFHYVVQAPSSEGLDVVHVDLKVNTAWLFQDADSGGVEPGFLLEGVASGPSVDTGALREQLASSEQKLLAAADKRVVSESGLRSRIRELELSEQRLLQKVERLSTWAAQERSTSLQAQRQLEVLQDELANQVPSPTAPPPQERMARRLQARLRRRDEALGRQAAALERGRRTQRRQLGLAREQERELRAQVRRLERDVRRLCRAAGRLLAELDAPAGPRAQGPHAAAAVAARGRQEKRATERRLRAQLEELRCRVFELQLSEIGLQGQVEDLTQQNESLREELGAEPPGEKACGTAPACHCARPDWRVALCERLPPPGSSARQQPLQLKGPSALSPTMLTDGKEAESMEALLDSAPLCGDQEGLRRKVGTLARDRERLERRVSELQRDNDRLWVATSRLQTEAAQYLQLLADLEDCNRQSYERLLALDEEKRALQGALAQAGRAAREKEELWVLVSELGAGYQGLVQDVVLGMDAVLAGLRVENDRLLGRVRELEQGLSLESRGQGVLPRAVDKAVQAAQLSGHQLARTPTLSWEEARGQGGGQGHPLLCAEDPGISVDFAALSSTWGSILTSRVQEVTIGAGAGPAGVDTKESGPRCSEDQGREGQVWCPLCSGPRGGVLAEDLRLRVGRLHHQLVTLTCRLRDQGALHQELHMSREEAARLREGLQEQEIPPELSAYSWAALRHKIAPTFSTVDCPPPSSPRFTMIVLSLLVELVQGSAPWEPVGQTWDPEGAEDPGDCQADSCSTTCELLSLARILALHQELRRSINGHPRALPSALDMHV</sequence>
<proteinExistence type="predicted"/>
<dbReference type="Pfam" id="PF15030">
    <property type="entry name" value="DUF4527"/>
    <property type="match status" value="1"/>
</dbReference>
<keyword evidence="3" id="KW-1185">Reference proteome</keyword>
<feature type="region of interest" description="Disordered" evidence="2">
    <location>
        <begin position="60"/>
        <end position="92"/>
    </location>
</feature>
<name>A0ABM1VJQ9_ECHTE</name>
<protein>
    <submittedName>
        <fullName evidence="4">Uncharacterized protein C4orf50 homolog</fullName>
    </submittedName>
</protein>
<evidence type="ECO:0000256" key="1">
    <source>
        <dbReference type="SAM" id="Coils"/>
    </source>
</evidence>
<evidence type="ECO:0000313" key="3">
    <source>
        <dbReference type="Proteomes" id="UP000694863"/>
    </source>
</evidence>
<accession>A0ABM1VJQ9</accession>
<dbReference type="Proteomes" id="UP000694863">
    <property type="component" value="Unplaced"/>
</dbReference>
<evidence type="ECO:0000256" key="2">
    <source>
        <dbReference type="SAM" id="MobiDB-lite"/>
    </source>
</evidence>
<dbReference type="PANTHER" id="PTHR36866">
    <property type="entry name" value="CHROMOSOME 4 OPEN READING FRAME 50"/>
    <property type="match status" value="1"/>
</dbReference>